<accession>A0ABQ9YUG2</accession>
<evidence type="ECO:0000313" key="1">
    <source>
        <dbReference type="EMBL" id="KAK4004289.1"/>
    </source>
</evidence>
<protein>
    <submittedName>
        <fullName evidence="1">Uncharacterized protein</fullName>
    </submittedName>
</protein>
<proteinExistence type="predicted"/>
<reference evidence="1 2" key="1">
    <citation type="journal article" date="2023" name="Nucleic Acids Res.">
        <title>The hologenome of Daphnia magna reveals possible DNA methylation and microbiome-mediated evolution of the host genome.</title>
        <authorList>
            <person name="Chaturvedi A."/>
            <person name="Li X."/>
            <person name="Dhandapani V."/>
            <person name="Marshall H."/>
            <person name="Kissane S."/>
            <person name="Cuenca-Cambronero M."/>
            <person name="Asole G."/>
            <person name="Calvet F."/>
            <person name="Ruiz-Romero M."/>
            <person name="Marangio P."/>
            <person name="Guigo R."/>
            <person name="Rago D."/>
            <person name="Mirbahai L."/>
            <person name="Eastwood N."/>
            <person name="Colbourne J.K."/>
            <person name="Zhou J."/>
            <person name="Mallon E."/>
            <person name="Orsini L."/>
        </authorList>
    </citation>
    <scope>NUCLEOTIDE SEQUENCE [LARGE SCALE GENOMIC DNA]</scope>
    <source>
        <strain evidence="1">LRV0_1</strain>
    </source>
</reference>
<comment type="caution">
    <text evidence="1">The sequence shown here is derived from an EMBL/GenBank/DDBJ whole genome shotgun (WGS) entry which is preliminary data.</text>
</comment>
<sequence>MSRTPSKENIVNIFPSPFRITSEIALQYVWKAEEKVSKHTIVDQINSKKKKDQRSGIPLTRTMALVDNFLGNQQHGSSRLMMIQVSKLAED</sequence>
<name>A0ABQ9YUG2_9CRUS</name>
<dbReference type="Proteomes" id="UP001234178">
    <property type="component" value="Unassembled WGS sequence"/>
</dbReference>
<keyword evidence="2" id="KW-1185">Reference proteome</keyword>
<organism evidence="1 2">
    <name type="scientific">Daphnia magna</name>
    <dbReference type="NCBI Taxonomy" id="35525"/>
    <lineage>
        <taxon>Eukaryota</taxon>
        <taxon>Metazoa</taxon>
        <taxon>Ecdysozoa</taxon>
        <taxon>Arthropoda</taxon>
        <taxon>Crustacea</taxon>
        <taxon>Branchiopoda</taxon>
        <taxon>Diplostraca</taxon>
        <taxon>Cladocera</taxon>
        <taxon>Anomopoda</taxon>
        <taxon>Daphniidae</taxon>
        <taxon>Daphnia</taxon>
    </lineage>
</organism>
<evidence type="ECO:0000313" key="2">
    <source>
        <dbReference type="Proteomes" id="UP001234178"/>
    </source>
</evidence>
<dbReference type="EMBL" id="JAOYFB010000001">
    <property type="protein sequence ID" value="KAK4004289.1"/>
    <property type="molecule type" value="Genomic_DNA"/>
</dbReference>
<gene>
    <name evidence="1" type="ORF">OUZ56_006029</name>
</gene>